<name>A0A9N9ITE3_9GLOM</name>
<keyword evidence="2" id="KW-1185">Reference proteome</keyword>
<sequence>SPGKRRKYGNDDEKLPRFWNALKGGKVEEHNGSQFLELSGDVYYLLGKDKQGSDISTLFICECYHHLSNIIFENENICRWHITGNPEIGKTFFGYYLLYLLSQQHYLGHEEVWYIVDGREPMEYVAKTILICSPQKRHYSSFDKLGTTIRYMPVWSWEEIEACSIKLFSSLPQEY</sequence>
<protein>
    <submittedName>
        <fullName evidence="1">5369_t:CDS:1</fullName>
    </submittedName>
</protein>
<accession>A0A9N9ITE3</accession>
<proteinExistence type="predicted"/>
<evidence type="ECO:0000313" key="1">
    <source>
        <dbReference type="EMBL" id="CAG8749003.1"/>
    </source>
</evidence>
<dbReference type="InterPro" id="IPR052980">
    <property type="entry name" value="Crinkler_effector"/>
</dbReference>
<comment type="caution">
    <text evidence="1">The sequence shown here is derived from an EMBL/GenBank/DDBJ whole genome shotgun (WGS) entry which is preliminary data.</text>
</comment>
<dbReference type="EMBL" id="CAJVPV010034504">
    <property type="protein sequence ID" value="CAG8749003.1"/>
    <property type="molecule type" value="Genomic_DNA"/>
</dbReference>
<dbReference type="Proteomes" id="UP000789342">
    <property type="component" value="Unassembled WGS sequence"/>
</dbReference>
<dbReference type="OrthoDB" id="2340858at2759"/>
<dbReference type="AlphaFoldDB" id="A0A9N9ITE3"/>
<reference evidence="1" key="1">
    <citation type="submission" date="2021-06" db="EMBL/GenBank/DDBJ databases">
        <authorList>
            <person name="Kallberg Y."/>
            <person name="Tangrot J."/>
            <person name="Rosling A."/>
        </authorList>
    </citation>
    <scope>NUCLEOTIDE SEQUENCE</scope>
    <source>
        <strain evidence="1">CL551</strain>
    </source>
</reference>
<evidence type="ECO:0000313" key="2">
    <source>
        <dbReference type="Proteomes" id="UP000789342"/>
    </source>
</evidence>
<organism evidence="1 2">
    <name type="scientific">Acaulospora morrowiae</name>
    <dbReference type="NCBI Taxonomy" id="94023"/>
    <lineage>
        <taxon>Eukaryota</taxon>
        <taxon>Fungi</taxon>
        <taxon>Fungi incertae sedis</taxon>
        <taxon>Mucoromycota</taxon>
        <taxon>Glomeromycotina</taxon>
        <taxon>Glomeromycetes</taxon>
        <taxon>Diversisporales</taxon>
        <taxon>Acaulosporaceae</taxon>
        <taxon>Acaulospora</taxon>
    </lineage>
</organism>
<gene>
    <name evidence="1" type="ORF">AMORRO_LOCUS15221</name>
</gene>
<dbReference type="PANTHER" id="PTHR33129">
    <property type="entry name" value="PROTEIN KINASE DOMAIN-CONTAINING PROTEIN-RELATED"/>
    <property type="match status" value="1"/>
</dbReference>
<dbReference type="PANTHER" id="PTHR33129:SF1">
    <property type="entry name" value="ATP-BINDING PROTEIN"/>
    <property type="match status" value="1"/>
</dbReference>
<feature type="non-terminal residue" evidence="1">
    <location>
        <position position="175"/>
    </location>
</feature>
<feature type="non-terminal residue" evidence="1">
    <location>
        <position position="1"/>
    </location>
</feature>